<proteinExistence type="predicted"/>
<accession>J7LA54</accession>
<dbReference type="Proteomes" id="UP000003779">
    <property type="component" value="Chromosome"/>
</dbReference>
<dbReference type="AlphaFoldDB" id="J7LA54"/>
<reference evidence="1 2" key="1">
    <citation type="journal article" date="2012" name="J. Bacteriol.">
        <title>Whole-Genome Sequence of Nocardiopsis alba Strain ATCC BAA-2165, Associated with Honeybees.</title>
        <authorList>
            <person name="Qiao J."/>
            <person name="Chen L."/>
            <person name="Li Y."/>
            <person name="Wang J."/>
            <person name="Zhang W."/>
            <person name="Chen S."/>
        </authorList>
    </citation>
    <scope>NUCLEOTIDE SEQUENCE [LARGE SCALE GENOMIC DNA]</scope>
    <source>
        <strain evidence="2">ATCC BAA-2165 / BE74</strain>
    </source>
</reference>
<dbReference type="HOGENOM" id="CLU_3101442_0_0_11"/>
<dbReference type="STRING" id="1205910.B005_4987"/>
<evidence type="ECO:0000313" key="2">
    <source>
        <dbReference type="Proteomes" id="UP000003779"/>
    </source>
</evidence>
<name>J7LA54_NOCAA</name>
<organism evidence="1 2">
    <name type="scientific">Nocardiopsis alba (strain ATCC BAA-2165 / BE74)</name>
    <dbReference type="NCBI Taxonomy" id="1205910"/>
    <lineage>
        <taxon>Bacteria</taxon>
        <taxon>Bacillati</taxon>
        <taxon>Actinomycetota</taxon>
        <taxon>Actinomycetes</taxon>
        <taxon>Streptosporangiales</taxon>
        <taxon>Nocardiopsidaceae</taxon>
        <taxon>Nocardiopsis</taxon>
    </lineage>
</organism>
<protein>
    <submittedName>
        <fullName evidence="1">Uncharacterized protein</fullName>
    </submittedName>
</protein>
<evidence type="ECO:0000313" key="1">
    <source>
        <dbReference type="EMBL" id="AFR07679.1"/>
    </source>
</evidence>
<gene>
    <name evidence="1" type="ordered locus">B005_4987</name>
</gene>
<reference evidence="2" key="2">
    <citation type="submission" date="2012-08" db="EMBL/GenBank/DDBJ databases">
        <title>Whole-genome sequence of Nocardiopsis alba strain ATCC BAA-2165 associated with honeybees.</title>
        <authorList>
            <person name="Qiao J."/>
            <person name="Chen L."/>
            <person name="Li Y."/>
            <person name="Wang J."/>
            <person name="Zhang W."/>
            <person name="Chen S."/>
        </authorList>
    </citation>
    <scope>NUCLEOTIDE SEQUENCE [LARGE SCALE GENOMIC DNA]</scope>
    <source>
        <strain evidence="2">ATCC BAA-2165 / BE74</strain>
    </source>
</reference>
<dbReference type="KEGG" id="nal:B005_4987"/>
<dbReference type="EMBL" id="CP003788">
    <property type="protein sequence ID" value="AFR07679.1"/>
    <property type="molecule type" value="Genomic_DNA"/>
</dbReference>
<sequence length="51" mass="5997">MLMYWFFLGFKSCPRFFRRGSFGGWRRPGGWVVGEVYSLLRERVVGDVGHP</sequence>